<evidence type="ECO:0000256" key="6">
    <source>
        <dbReference type="ARBA" id="ARBA00022617"/>
    </source>
</evidence>
<dbReference type="PANTHER" id="PTHR30365:SF0">
    <property type="entry name" value="CYTOCHROME BD-I UBIQUINOL OXIDASE SUBUNIT 1"/>
    <property type="match status" value="1"/>
</dbReference>
<evidence type="ECO:0000256" key="2">
    <source>
        <dbReference type="ARBA" id="ARBA00009819"/>
    </source>
</evidence>
<feature type="transmembrane region" description="Helical" evidence="13">
    <location>
        <begin position="20"/>
        <end position="44"/>
    </location>
</feature>
<dbReference type="GO" id="GO:0070069">
    <property type="term" value="C:cytochrome complex"/>
    <property type="evidence" value="ECO:0007669"/>
    <property type="project" value="UniProtKB-UniRule"/>
</dbReference>
<keyword evidence="9 13" id="KW-0249">Electron transport</keyword>
<feature type="transmembrane region" description="Helical" evidence="13">
    <location>
        <begin position="94"/>
        <end position="118"/>
    </location>
</feature>
<feature type="transmembrane region" description="Helical" evidence="13">
    <location>
        <begin position="390"/>
        <end position="412"/>
    </location>
</feature>
<dbReference type="AlphaFoldDB" id="A0A0U4WI87"/>
<dbReference type="GO" id="GO:0020037">
    <property type="term" value="F:heme binding"/>
    <property type="evidence" value="ECO:0007669"/>
    <property type="project" value="TreeGrafter"/>
</dbReference>
<dbReference type="RefSeq" id="WP_059315292.1">
    <property type="nucleotide sequence ID" value="NZ_CP013987.1"/>
</dbReference>
<dbReference type="Proteomes" id="UP000064137">
    <property type="component" value="Chromosome"/>
</dbReference>
<dbReference type="PANTHER" id="PTHR30365">
    <property type="entry name" value="CYTOCHROME D UBIQUINOL OXIDASE"/>
    <property type="match status" value="1"/>
</dbReference>
<feature type="transmembrane region" description="Helical" evidence="13">
    <location>
        <begin position="56"/>
        <end position="74"/>
    </location>
</feature>
<gene>
    <name evidence="14" type="ORF">APT59_13310</name>
</gene>
<evidence type="ECO:0000256" key="9">
    <source>
        <dbReference type="ARBA" id="ARBA00022982"/>
    </source>
</evidence>
<dbReference type="GO" id="GO:0016682">
    <property type="term" value="F:oxidoreductase activity, acting on diphenols and related substances as donors, oxygen as acceptor"/>
    <property type="evidence" value="ECO:0007669"/>
    <property type="project" value="TreeGrafter"/>
</dbReference>
<proteinExistence type="inferred from homology"/>
<dbReference type="GO" id="GO:0019646">
    <property type="term" value="P:aerobic electron transport chain"/>
    <property type="evidence" value="ECO:0007669"/>
    <property type="project" value="InterPro"/>
</dbReference>
<keyword evidence="4 13" id="KW-1003">Cell membrane</keyword>
<keyword evidence="8 13" id="KW-0479">Metal-binding</keyword>
<feature type="transmembrane region" description="Helical" evidence="13">
    <location>
        <begin position="222"/>
        <end position="240"/>
    </location>
</feature>
<comment type="subcellular location">
    <subcellularLocation>
        <location evidence="1">Cell inner membrane</location>
        <topology evidence="1">Multi-pass membrane protein</topology>
    </subcellularLocation>
</comment>
<organism evidence="14 15">
    <name type="scientific">Pseudomonas oryzihabitans</name>
    <dbReference type="NCBI Taxonomy" id="47885"/>
    <lineage>
        <taxon>Bacteria</taxon>
        <taxon>Pseudomonadati</taxon>
        <taxon>Pseudomonadota</taxon>
        <taxon>Gammaproteobacteria</taxon>
        <taxon>Pseudomonadales</taxon>
        <taxon>Pseudomonadaceae</taxon>
        <taxon>Pseudomonas</taxon>
    </lineage>
</organism>
<reference evidence="14 15" key="1">
    <citation type="submission" date="2016-01" db="EMBL/GenBank/DDBJ databases">
        <title>Annotation of Pseudomonas oryzihabitans USDA-ARS-USMARC-56511.</title>
        <authorList>
            <person name="Harhay G.P."/>
            <person name="Harhay D.M."/>
            <person name="Smith T.P.L."/>
            <person name="Bono J.L."/>
            <person name="Heaton M.P."/>
            <person name="Clawson M.L."/>
            <person name="Chitko-Mckown C.G."/>
            <person name="Capik S.F."/>
            <person name="DeDonder K.D."/>
            <person name="Apley M.D."/>
            <person name="Lubbers B.V."/>
            <person name="White B.J."/>
            <person name="Larson R.L."/>
        </authorList>
    </citation>
    <scope>NUCLEOTIDE SEQUENCE [LARGE SCALE GENOMIC DNA]</scope>
    <source>
        <strain evidence="14 15">USDA-ARS-USMARC-56511</strain>
    </source>
</reference>
<comment type="similarity">
    <text evidence="2 13">Belongs to the cytochrome ubiquinol oxidase subunit 1 family.</text>
</comment>
<evidence type="ECO:0000256" key="7">
    <source>
        <dbReference type="ARBA" id="ARBA00022692"/>
    </source>
</evidence>
<dbReference type="EMBL" id="CP013987">
    <property type="protein sequence ID" value="ALZ85122.1"/>
    <property type="molecule type" value="Genomic_DNA"/>
</dbReference>
<dbReference type="InterPro" id="IPR002585">
    <property type="entry name" value="Cyt-d_ubiquinol_oxidase_su_1"/>
</dbReference>
<evidence type="ECO:0000256" key="13">
    <source>
        <dbReference type="PIRNR" id="PIRNR006446"/>
    </source>
</evidence>
<dbReference type="GO" id="GO:0009055">
    <property type="term" value="F:electron transfer activity"/>
    <property type="evidence" value="ECO:0007669"/>
    <property type="project" value="UniProtKB-UniRule"/>
</dbReference>
<feature type="transmembrane region" description="Helical" evidence="13">
    <location>
        <begin position="186"/>
        <end position="210"/>
    </location>
</feature>
<keyword evidence="12 13" id="KW-0472">Membrane</keyword>
<evidence type="ECO:0000313" key="15">
    <source>
        <dbReference type="Proteomes" id="UP000064137"/>
    </source>
</evidence>
<accession>A0A0U4WI87</accession>
<keyword evidence="6 13" id="KW-0349">Heme</keyword>
<feature type="transmembrane region" description="Helical" evidence="13">
    <location>
        <begin position="473"/>
        <end position="496"/>
    </location>
</feature>
<evidence type="ECO:0000256" key="12">
    <source>
        <dbReference type="ARBA" id="ARBA00023136"/>
    </source>
</evidence>
<feature type="transmembrane region" description="Helical" evidence="13">
    <location>
        <begin position="130"/>
        <end position="153"/>
    </location>
</feature>
<keyword evidence="11 13" id="KW-0408">Iron</keyword>
<evidence type="ECO:0000256" key="5">
    <source>
        <dbReference type="ARBA" id="ARBA00022519"/>
    </source>
</evidence>
<keyword evidence="5" id="KW-0997">Cell inner membrane</keyword>
<dbReference type="KEGG" id="por:APT59_13310"/>
<dbReference type="GO" id="GO:0046872">
    <property type="term" value="F:metal ion binding"/>
    <property type="evidence" value="ECO:0007669"/>
    <property type="project" value="UniProtKB-UniRule"/>
</dbReference>
<name>A0A0U4WI87_9PSED</name>
<evidence type="ECO:0000313" key="14">
    <source>
        <dbReference type="EMBL" id="ALZ85122.1"/>
    </source>
</evidence>
<evidence type="ECO:0000256" key="4">
    <source>
        <dbReference type="ARBA" id="ARBA00022475"/>
    </source>
</evidence>
<sequence>MISESVVDLSRLQFGMTALYHFIFVPLTLGLVVILGIMESVYVMTGRQVYKDMTKFWGKLFGINFALGVTTGLTMEFQFGTNWAYYSHYVGDIFGAPLAIEGLMAFFLESTLIGLFFFGWDRLSKGQHLLVTWLVALGSNLSALWILVANGWMQNPVGAEFNYVTMRMELADFGALLLNPVAQVKFVHTVASGYVTGAIFVLAISSYYLLKGRDIGFARRSFAVAAAFGTAAVISVIVLGDESGYRVGEVQKVKLAAIEAEWNTEEAPASFTLFGIPNQQEMRTDYAVKIPYLMGLIATRSTTEQVTGIKDLVSQYEARVRNGAQAYALLERLRAGDDSAATRAAFDAHKQDLGYGLLLKKYVNDPATATPEQVRQAARDTIPGVASLFWTFRIMVASGVLMLALFICAFWASTRRNELKKPWLLKWALFSLPLPWIATQTGWWVAEHGRQPWTISEVLPTHLSASTLAPADLWGSIGALVTFYTLLLIVEMYLMIRFARLGPSSLHTGRYFHERAAQVGDALRQAATAKPVAPANA</sequence>
<evidence type="ECO:0000256" key="11">
    <source>
        <dbReference type="ARBA" id="ARBA00023004"/>
    </source>
</evidence>
<evidence type="ECO:0000256" key="10">
    <source>
        <dbReference type="ARBA" id="ARBA00022989"/>
    </source>
</evidence>
<keyword evidence="7 13" id="KW-0812">Transmembrane</keyword>
<dbReference type="PIRSF" id="PIRSF006446">
    <property type="entry name" value="Cyt_quinol_oxidase_1"/>
    <property type="match status" value="1"/>
</dbReference>
<feature type="transmembrane region" description="Helical" evidence="13">
    <location>
        <begin position="424"/>
        <end position="446"/>
    </location>
</feature>
<evidence type="ECO:0000256" key="3">
    <source>
        <dbReference type="ARBA" id="ARBA00022448"/>
    </source>
</evidence>
<evidence type="ECO:0000256" key="1">
    <source>
        <dbReference type="ARBA" id="ARBA00004429"/>
    </source>
</evidence>
<dbReference type="GO" id="GO:0005886">
    <property type="term" value="C:plasma membrane"/>
    <property type="evidence" value="ECO:0007669"/>
    <property type="project" value="UniProtKB-SubCell"/>
</dbReference>
<keyword evidence="10 13" id="KW-1133">Transmembrane helix</keyword>
<evidence type="ECO:0000256" key="8">
    <source>
        <dbReference type="ARBA" id="ARBA00022723"/>
    </source>
</evidence>
<keyword evidence="3 13" id="KW-0813">Transport</keyword>
<protein>
    <submittedName>
        <fullName evidence="14">Cytochrome d terminal oxidase subunit 1</fullName>
    </submittedName>
</protein>
<dbReference type="Pfam" id="PF01654">
    <property type="entry name" value="Cyt_bd_oxida_I"/>
    <property type="match status" value="1"/>
</dbReference>
<dbReference type="OrthoDB" id="9807042at2"/>